<accession>A0A9X0R2S8</accession>
<evidence type="ECO:0000256" key="1">
    <source>
        <dbReference type="ARBA" id="ARBA00001933"/>
    </source>
</evidence>
<keyword evidence="2" id="KW-0663">Pyridoxal phosphate</keyword>
<comment type="caution">
    <text evidence="5">The sequence shown here is derived from an EMBL/GenBank/DDBJ whole genome shotgun (WGS) entry which is preliminary data.</text>
</comment>
<dbReference type="InterPro" id="IPR036052">
    <property type="entry name" value="TrpB-like_PALP_sf"/>
</dbReference>
<evidence type="ECO:0000259" key="4">
    <source>
        <dbReference type="Pfam" id="PF00291"/>
    </source>
</evidence>
<dbReference type="EMBL" id="JACOMF010000077">
    <property type="protein sequence ID" value="MBC4018756.1"/>
    <property type="molecule type" value="Genomic_DNA"/>
</dbReference>
<keyword evidence="6" id="KW-1185">Reference proteome</keyword>
<dbReference type="InterPro" id="IPR001926">
    <property type="entry name" value="TrpB-like_PALP"/>
</dbReference>
<feature type="domain" description="Tryptophan synthase beta chain-like PALP" evidence="4">
    <location>
        <begin position="66"/>
        <end position="358"/>
    </location>
</feature>
<gene>
    <name evidence="5" type="ORF">H7965_26205</name>
</gene>
<keyword evidence="3" id="KW-0456">Lyase</keyword>
<dbReference type="Pfam" id="PF00291">
    <property type="entry name" value="PALP"/>
    <property type="match status" value="1"/>
</dbReference>
<dbReference type="RefSeq" id="WP_186773498.1">
    <property type="nucleotide sequence ID" value="NZ_JACOMF010000077.1"/>
</dbReference>
<dbReference type="PANTHER" id="PTHR48078">
    <property type="entry name" value="THREONINE DEHYDRATASE, MITOCHONDRIAL-RELATED"/>
    <property type="match status" value="1"/>
</dbReference>
<dbReference type="SUPFAM" id="SSF53686">
    <property type="entry name" value="Tryptophan synthase beta subunit-like PLP-dependent enzymes"/>
    <property type="match status" value="1"/>
</dbReference>
<sequence length="375" mass="39501">MPEPLAYLDPRTGRSWPLDAPRWCGDDRQPLLLTELPGLAPEQIDRGTRSLWRYRAALPPLAGEPITMGEGCTPLLTRSFGGAEVRLKCEWLMPTGSFKDRGASVMLSLLRAQGVTSVLEDSSGNGGAAIAAYAAAGGMRARIMVPASTSPAKTVQSRAAGAEIELVPGTRQDCADAALREAASIFYASHNWHPFFLQGTKTLAYELWEDLAFRAPDNVIVPCGAGSNVLGCGIGFNELMAAGQIERLPRIFAAQPARCAPIAREFLGLDPAAPQPTIAEGTAIAQPLRLRECLGVLRQTRGGAVMLSEAEIGEATRDLARSGVYVEPTSAQAAAAFAKLLRAGTISAGETTVVVLTGSGLKATPRIAELLGIAV</sequence>
<dbReference type="GO" id="GO:0030170">
    <property type="term" value="F:pyridoxal phosphate binding"/>
    <property type="evidence" value="ECO:0007669"/>
    <property type="project" value="InterPro"/>
</dbReference>
<dbReference type="InterPro" id="IPR000634">
    <property type="entry name" value="Ser/Thr_deHydtase_PyrdxlP-BS"/>
</dbReference>
<dbReference type="AlphaFoldDB" id="A0A9X0R2S8"/>
<dbReference type="PANTHER" id="PTHR48078:SF6">
    <property type="entry name" value="L-THREONINE DEHYDRATASE CATABOLIC TDCB"/>
    <property type="match status" value="1"/>
</dbReference>
<dbReference type="Gene3D" id="3.40.50.1100">
    <property type="match status" value="2"/>
</dbReference>
<dbReference type="GO" id="GO:0004794">
    <property type="term" value="F:threonine deaminase activity"/>
    <property type="evidence" value="ECO:0007669"/>
    <property type="project" value="TreeGrafter"/>
</dbReference>
<evidence type="ECO:0000313" key="5">
    <source>
        <dbReference type="EMBL" id="MBC4018756.1"/>
    </source>
</evidence>
<dbReference type="PROSITE" id="PS00165">
    <property type="entry name" value="DEHYDRATASE_SER_THR"/>
    <property type="match status" value="1"/>
</dbReference>
<dbReference type="Proteomes" id="UP000600101">
    <property type="component" value="Unassembled WGS sequence"/>
</dbReference>
<dbReference type="GO" id="GO:0006567">
    <property type="term" value="P:L-threonine catabolic process"/>
    <property type="evidence" value="ECO:0007669"/>
    <property type="project" value="TreeGrafter"/>
</dbReference>
<dbReference type="InterPro" id="IPR050147">
    <property type="entry name" value="Ser/Thr_Dehydratase"/>
</dbReference>
<reference evidence="5" key="1">
    <citation type="submission" date="2020-08" db="EMBL/GenBank/DDBJ databases">
        <authorList>
            <person name="Hu Y."/>
            <person name="Nguyen S.V."/>
            <person name="Li F."/>
            <person name="Fanning S."/>
        </authorList>
    </citation>
    <scope>NUCLEOTIDE SEQUENCE</scope>
    <source>
        <strain evidence="5">SYSU D8009</strain>
    </source>
</reference>
<evidence type="ECO:0000313" key="6">
    <source>
        <dbReference type="Proteomes" id="UP000600101"/>
    </source>
</evidence>
<comment type="cofactor">
    <cofactor evidence="1">
        <name>pyridoxal 5'-phosphate</name>
        <dbReference type="ChEBI" id="CHEBI:597326"/>
    </cofactor>
</comment>
<protein>
    <submittedName>
        <fullName evidence="5">Pyridoxal-phosphate dependent enzyme</fullName>
    </submittedName>
</protein>
<organism evidence="5 6">
    <name type="scientific">Siccirubricoccus deserti</name>
    <dbReference type="NCBI Taxonomy" id="2013562"/>
    <lineage>
        <taxon>Bacteria</taxon>
        <taxon>Pseudomonadati</taxon>
        <taxon>Pseudomonadota</taxon>
        <taxon>Alphaproteobacteria</taxon>
        <taxon>Acetobacterales</taxon>
        <taxon>Roseomonadaceae</taxon>
        <taxon>Siccirubricoccus</taxon>
    </lineage>
</organism>
<dbReference type="GO" id="GO:0003941">
    <property type="term" value="F:L-serine ammonia-lyase activity"/>
    <property type="evidence" value="ECO:0007669"/>
    <property type="project" value="TreeGrafter"/>
</dbReference>
<evidence type="ECO:0000256" key="3">
    <source>
        <dbReference type="ARBA" id="ARBA00023239"/>
    </source>
</evidence>
<proteinExistence type="predicted"/>
<evidence type="ECO:0000256" key="2">
    <source>
        <dbReference type="ARBA" id="ARBA00022898"/>
    </source>
</evidence>
<dbReference type="GO" id="GO:0009097">
    <property type="term" value="P:isoleucine biosynthetic process"/>
    <property type="evidence" value="ECO:0007669"/>
    <property type="project" value="TreeGrafter"/>
</dbReference>
<dbReference type="GO" id="GO:0006565">
    <property type="term" value="P:L-serine catabolic process"/>
    <property type="evidence" value="ECO:0007669"/>
    <property type="project" value="TreeGrafter"/>
</dbReference>
<name>A0A9X0R2S8_9PROT</name>